<dbReference type="EMBL" id="JAKGAS010000005">
    <property type="protein sequence ID" value="MCF2948731.1"/>
    <property type="molecule type" value="Genomic_DNA"/>
</dbReference>
<dbReference type="GO" id="GO:0016301">
    <property type="term" value="F:kinase activity"/>
    <property type="evidence" value="ECO:0007669"/>
    <property type="project" value="UniProtKB-KW"/>
</dbReference>
<dbReference type="InterPro" id="IPR011611">
    <property type="entry name" value="PfkB_dom"/>
</dbReference>
<name>A0ABS9DAS7_9ALTE</name>
<evidence type="ECO:0000259" key="4">
    <source>
        <dbReference type="Pfam" id="PF00294"/>
    </source>
</evidence>
<sequence>MQKVVLFGECMLELKQTDASSMRHAFAGDALNSAVYLKRQFPQFDVSFMSALGDDSISHQMLEVFAQEGLDNRFVYADQSKAPGIYLVQTDEHGERSFVYWRENSAAREVMQFVDQSVIEQLSSVDLFFFSGISLAVIKPEHRAIFWDMVKQLKLAGAKIVFDPNYRARLWRDEDEAKVQFEQAFVLSDLLLPGIEDFEQLYQINTVELILDFCKPYQNVEVVIKNGPESVFIAKGEQVQEVAIQPAKTVVDTTSAGDSFNGVYLGARMSEETPQRAVELASAAASCVIQHLGAIAPAKAFKEFMRTRFG</sequence>
<evidence type="ECO:0000313" key="6">
    <source>
        <dbReference type="Proteomes" id="UP001521137"/>
    </source>
</evidence>
<keyword evidence="3 5" id="KW-0418">Kinase</keyword>
<dbReference type="InterPro" id="IPR029056">
    <property type="entry name" value="Ribokinase-like"/>
</dbReference>
<organism evidence="5 6">
    <name type="scientific">Paraglaciecola algarum</name>
    <dbReference type="NCBI Taxonomy" id="3050085"/>
    <lineage>
        <taxon>Bacteria</taxon>
        <taxon>Pseudomonadati</taxon>
        <taxon>Pseudomonadota</taxon>
        <taxon>Gammaproteobacteria</taxon>
        <taxon>Alteromonadales</taxon>
        <taxon>Alteromonadaceae</taxon>
        <taxon>Paraglaciecola</taxon>
    </lineage>
</organism>
<keyword evidence="6" id="KW-1185">Reference proteome</keyword>
<evidence type="ECO:0000256" key="3">
    <source>
        <dbReference type="ARBA" id="ARBA00022777"/>
    </source>
</evidence>
<protein>
    <submittedName>
        <fullName evidence="5">Sugar kinase</fullName>
    </submittedName>
</protein>
<dbReference type="SUPFAM" id="SSF53613">
    <property type="entry name" value="Ribokinase-like"/>
    <property type="match status" value="1"/>
</dbReference>
<keyword evidence="2" id="KW-0808">Transferase</keyword>
<dbReference type="InterPro" id="IPR050306">
    <property type="entry name" value="PfkB_Carbo_kinase"/>
</dbReference>
<accession>A0ABS9DAS7</accession>
<dbReference type="Pfam" id="PF00294">
    <property type="entry name" value="PfkB"/>
    <property type="match status" value="1"/>
</dbReference>
<comment type="similarity">
    <text evidence="1">Belongs to the carbohydrate kinase PfkB family.</text>
</comment>
<dbReference type="PANTHER" id="PTHR43085">
    <property type="entry name" value="HEXOKINASE FAMILY MEMBER"/>
    <property type="match status" value="1"/>
</dbReference>
<gene>
    <name evidence="5" type="ORF">L0668_11485</name>
</gene>
<feature type="domain" description="Carbohydrate kinase PfkB" evidence="4">
    <location>
        <begin position="1"/>
        <end position="298"/>
    </location>
</feature>
<dbReference type="RefSeq" id="WP_235312712.1">
    <property type="nucleotide sequence ID" value="NZ_JAKGAS010000005.1"/>
</dbReference>
<comment type="caution">
    <text evidence="5">The sequence shown here is derived from an EMBL/GenBank/DDBJ whole genome shotgun (WGS) entry which is preliminary data.</text>
</comment>
<dbReference type="Gene3D" id="3.40.1190.20">
    <property type="match status" value="1"/>
</dbReference>
<dbReference type="CDD" id="cd01166">
    <property type="entry name" value="KdgK"/>
    <property type="match status" value="1"/>
</dbReference>
<reference evidence="5 6" key="1">
    <citation type="submission" date="2022-01" db="EMBL/GenBank/DDBJ databases">
        <title>Paraglaciecola sp. G1-23.</title>
        <authorList>
            <person name="Jin M.S."/>
            <person name="Han D.M."/>
            <person name="Kim H.M."/>
            <person name="Jeon C.O."/>
        </authorList>
    </citation>
    <scope>NUCLEOTIDE SEQUENCE [LARGE SCALE GENOMIC DNA]</scope>
    <source>
        <strain evidence="5 6">G1-23</strain>
    </source>
</reference>
<dbReference type="PANTHER" id="PTHR43085:SF15">
    <property type="entry name" value="2-DEHYDRO-3-DEOXYGLUCONOKINASE"/>
    <property type="match status" value="1"/>
</dbReference>
<proteinExistence type="inferred from homology"/>
<evidence type="ECO:0000313" key="5">
    <source>
        <dbReference type="EMBL" id="MCF2948731.1"/>
    </source>
</evidence>
<evidence type="ECO:0000256" key="2">
    <source>
        <dbReference type="ARBA" id="ARBA00022679"/>
    </source>
</evidence>
<dbReference type="Proteomes" id="UP001521137">
    <property type="component" value="Unassembled WGS sequence"/>
</dbReference>
<evidence type="ECO:0000256" key="1">
    <source>
        <dbReference type="ARBA" id="ARBA00010688"/>
    </source>
</evidence>